<feature type="region of interest" description="Disordered" evidence="8">
    <location>
        <begin position="469"/>
        <end position="495"/>
    </location>
</feature>
<feature type="compositionally biased region" description="Low complexity" evidence="8">
    <location>
        <begin position="227"/>
        <end position="243"/>
    </location>
</feature>
<dbReference type="Pfam" id="PF00069">
    <property type="entry name" value="Pkinase"/>
    <property type="match status" value="3"/>
</dbReference>
<dbReference type="SUPFAM" id="SSF56112">
    <property type="entry name" value="Protein kinase-like (PK-like)"/>
    <property type="match status" value="2"/>
</dbReference>
<dbReference type="InterPro" id="IPR008271">
    <property type="entry name" value="Ser/Thr_kinase_AS"/>
</dbReference>
<feature type="region of interest" description="Disordered" evidence="8">
    <location>
        <begin position="208"/>
        <end position="243"/>
    </location>
</feature>
<evidence type="ECO:0000313" key="10">
    <source>
        <dbReference type="EMBL" id="ETB58694.1"/>
    </source>
</evidence>
<dbReference type="GO" id="GO:0005524">
    <property type="term" value="F:ATP binding"/>
    <property type="evidence" value="ECO:0007669"/>
    <property type="project" value="UniProtKB-UniRule"/>
</dbReference>
<dbReference type="Gene3D" id="3.30.200.20">
    <property type="entry name" value="Phosphorylase Kinase, domain 1"/>
    <property type="match status" value="1"/>
</dbReference>
<keyword evidence="2" id="KW-0723">Serine/threonine-protein kinase</keyword>
<dbReference type="SMART" id="SM00220">
    <property type="entry name" value="S_TKc"/>
    <property type="match status" value="1"/>
</dbReference>
<feature type="binding site" evidence="7">
    <location>
        <position position="64"/>
    </location>
    <ligand>
        <name>ATP</name>
        <dbReference type="ChEBI" id="CHEBI:30616"/>
    </ligand>
</feature>
<dbReference type="PROSITE" id="PS00108">
    <property type="entry name" value="PROTEIN_KINASE_ST"/>
    <property type="match status" value="1"/>
</dbReference>
<name>V7PGY3_PLAYE</name>
<evidence type="ECO:0000256" key="4">
    <source>
        <dbReference type="ARBA" id="ARBA00022741"/>
    </source>
</evidence>
<dbReference type="PANTHER" id="PTHR24057">
    <property type="entry name" value="GLYCOGEN SYNTHASE KINASE-3 ALPHA"/>
    <property type="match status" value="1"/>
</dbReference>
<feature type="compositionally biased region" description="Basic and acidic residues" evidence="8">
    <location>
        <begin position="216"/>
        <end position="226"/>
    </location>
</feature>
<feature type="compositionally biased region" description="Polar residues" evidence="8">
    <location>
        <begin position="469"/>
        <end position="478"/>
    </location>
</feature>
<evidence type="ECO:0000256" key="8">
    <source>
        <dbReference type="SAM" id="MobiDB-lite"/>
    </source>
</evidence>
<evidence type="ECO:0000259" key="9">
    <source>
        <dbReference type="PROSITE" id="PS50011"/>
    </source>
</evidence>
<evidence type="ECO:0000256" key="7">
    <source>
        <dbReference type="PROSITE-ProRule" id="PRU10141"/>
    </source>
</evidence>
<dbReference type="EMBL" id="KI635773">
    <property type="protein sequence ID" value="ETB58694.1"/>
    <property type="molecule type" value="Genomic_DNA"/>
</dbReference>
<dbReference type="InterPro" id="IPR050591">
    <property type="entry name" value="GSK-3"/>
</dbReference>
<dbReference type="GO" id="GO:0005634">
    <property type="term" value="C:nucleus"/>
    <property type="evidence" value="ECO:0007669"/>
    <property type="project" value="TreeGrafter"/>
</dbReference>
<comment type="similarity">
    <text evidence="1">Belongs to the protein kinase superfamily. CMGC Ser/Thr protein kinase family. GSK-3 subfamily.</text>
</comment>
<dbReference type="Gene3D" id="1.10.510.10">
    <property type="entry name" value="Transferase(Phosphotransferase) domain 1"/>
    <property type="match status" value="2"/>
</dbReference>
<organism evidence="10 11">
    <name type="scientific">Plasmodium yoelii 17X</name>
    <dbReference type="NCBI Taxonomy" id="1323249"/>
    <lineage>
        <taxon>Eukaryota</taxon>
        <taxon>Sar</taxon>
        <taxon>Alveolata</taxon>
        <taxon>Apicomplexa</taxon>
        <taxon>Aconoidasida</taxon>
        <taxon>Haemosporida</taxon>
        <taxon>Plasmodiidae</taxon>
        <taxon>Plasmodium</taxon>
        <taxon>Plasmodium (Vinckeia)</taxon>
    </lineage>
</organism>
<dbReference type="AlphaFoldDB" id="V7PGY3"/>
<dbReference type="GO" id="GO:0030154">
    <property type="term" value="P:cell differentiation"/>
    <property type="evidence" value="ECO:0007669"/>
    <property type="project" value="TreeGrafter"/>
</dbReference>
<dbReference type="PANTHER" id="PTHR24057:SF0">
    <property type="entry name" value="PROTEIN KINASE SHAGGY-RELATED"/>
    <property type="match status" value="1"/>
</dbReference>
<protein>
    <submittedName>
        <fullName evidence="10">CMGC/GSK protein kinase</fullName>
    </submittedName>
</protein>
<dbReference type="PROSITE" id="PS00107">
    <property type="entry name" value="PROTEIN_KINASE_ATP"/>
    <property type="match status" value="1"/>
</dbReference>
<dbReference type="Proteomes" id="UP000018538">
    <property type="component" value="Unassembled WGS sequence"/>
</dbReference>
<keyword evidence="3" id="KW-0808">Transferase</keyword>
<reference evidence="10 11" key="1">
    <citation type="submission" date="2013-11" db="EMBL/GenBank/DDBJ databases">
        <title>The Genome Sequence of Plasmodium yoelii 17X.</title>
        <authorList>
            <consortium name="The Broad Institute Genomics Platform"/>
            <consortium name="The Broad Institute Genome Sequencing Center for Infectious Disease"/>
            <person name="Neafsey D."/>
            <person name="Adams J."/>
            <person name="Walker B."/>
            <person name="Young S.K."/>
            <person name="Zeng Q."/>
            <person name="Gargeya S."/>
            <person name="Fitzgerald M."/>
            <person name="Haas B."/>
            <person name="Abouelleil A."/>
            <person name="Alvarado L."/>
            <person name="Chapman S.B."/>
            <person name="Gainer-Dewar J."/>
            <person name="Goldberg J."/>
            <person name="Griggs A."/>
            <person name="Gujja S."/>
            <person name="Hansen M."/>
            <person name="Howarth C."/>
            <person name="Imamovic A."/>
            <person name="Ireland A."/>
            <person name="Larimer J."/>
            <person name="McCowan C."/>
            <person name="Murphy C."/>
            <person name="Pearson M."/>
            <person name="Poon T.W."/>
            <person name="Priest M."/>
            <person name="Roberts A."/>
            <person name="Saif S."/>
            <person name="Shea T."/>
            <person name="Sykes S."/>
            <person name="Wortman J."/>
            <person name="Nusbaum C."/>
            <person name="Birren B."/>
        </authorList>
    </citation>
    <scope>NUCLEOTIDE SEQUENCE [LARGE SCALE GENOMIC DNA]</scope>
    <source>
        <strain evidence="10 11">17X</strain>
    </source>
</reference>
<dbReference type="InterPro" id="IPR011009">
    <property type="entry name" value="Kinase-like_dom_sf"/>
</dbReference>
<keyword evidence="4 7" id="KW-0547">Nucleotide-binding</keyword>
<dbReference type="InterPro" id="IPR017441">
    <property type="entry name" value="Protein_kinase_ATP_BS"/>
</dbReference>
<evidence type="ECO:0000256" key="3">
    <source>
        <dbReference type="ARBA" id="ARBA00022679"/>
    </source>
</evidence>
<keyword evidence="11" id="KW-1185">Reference proteome</keyword>
<dbReference type="PROSITE" id="PS50011">
    <property type="entry name" value="PROTEIN_KINASE_DOM"/>
    <property type="match status" value="1"/>
</dbReference>
<evidence type="ECO:0000256" key="5">
    <source>
        <dbReference type="ARBA" id="ARBA00022777"/>
    </source>
</evidence>
<keyword evidence="5 10" id="KW-0418">Kinase</keyword>
<dbReference type="InterPro" id="IPR000719">
    <property type="entry name" value="Prot_kinase_dom"/>
</dbReference>
<dbReference type="FunFam" id="1.10.510.10:FF:000624">
    <property type="entry name" value="Mitogen-activated protein kinase"/>
    <property type="match status" value="1"/>
</dbReference>
<gene>
    <name evidence="10" type="ORF">YYC_03840</name>
</gene>
<dbReference type="GO" id="GO:0004674">
    <property type="term" value="F:protein serine/threonine kinase activity"/>
    <property type="evidence" value="ECO:0007669"/>
    <property type="project" value="UniProtKB-KW"/>
</dbReference>
<evidence type="ECO:0000256" key="6">
    <source>
        <dbReference type="ARBA" id="ARBA00022840"/>
    </source>
</evidence>
<dbReference type="OrthoDB" id="63265at2759"/>
<evidence type="ECO:0000313" key="11">
    <source>
        <dbReference type="Proteomes" id="UP000018538"/>
    </source>
</evidence>
<dbReference type="GO" id="GO:0005737">
    <property type="term" value="C:cytoplasm"/>
    <property type="evidence" value="ECO:0007669"/>
    <property type="project" value="TreeGrafter"/>
</dbReference>
<sequence>MDLIKIYKENEILNDYINIYFDDENLKNNNKNLTYKISHIIGNGVYGVVYKADCLENGNVVALKQTYQKSAKYFKEIEIMKKLKHPNIVKLKHAFYTSCPNGGIYVHMVMEYGNTDLATSLYYITIKNSEHVNKTYKNINNSKYIKNDKDNNIKLKNDCTNFIDSEENTKCVNNNNINSINESENTENLEKLQMNKCDENCMNNTHDPNYNNMNKSENKCNEKNIDENSYNNSEKEINSSNNNNVKSENDCLNNYGNIINNFNINMLQENINNICSCHNLSDYIKKSFFNENQVKIYLYQLIRATLYLHSLCITHRDIKPQNILIFLNKPNDNPNNSHENENQKNKKCVVCIHNSVKFKCIMNKRNMNKNLDENNNVSNNVNGQNAIVNNDCNNNEYVVNNSNAPLNKGGEKYHKNYISNFNSINEDNDIKKTNKENGYYNCCSTPISLLSEKKKNSTIKHVREKRSMSFSNTYTDKNNNNDHSDYVDNSNKNNLKKSLKRSKTDLVVSFKVNQTNTFSNEQKETLPLSDVDKNCIDSCKDIKEKNEITNLDNDELDNIYDENNLDKIYMNSVVYKYIKLCDFNTSTKLKENYKYLSYVCSRYYRAPELLFGSNYYSHAIDTWSIGCVMGELILGKPLFLGDCASDQLVEIIKILGTPNDEDFLSFRSVYKNVKFPNIKPITLNKLISNNSSKESIDLLDKLLQFNPKKRIKLCSALLHNYFDDIRNFKVFNTNTGSDKTNYTLPYITNCFNFTKEELLHYTVEERKILIPSEIRKHKLGEVTQYIDMTLDHFNQLYPNKVNLAG</sequence>
<accession>V7PGY3</accession>
<proteinExistence type="inferred from homology"/>
<feature type="domain" description="Protein kinase" evidence="9">
    <location>
        <begin position="35"/>
        <end position="722"/>
    </location>
</feature>
<evidence type="ECO:0000256" key="2">
    <source>
        <dbReference type="ARBA" id="ARBA00022527"/>
    </source>
</evidence>
<dbReference type="GO" id="GO:0007165">
    <property type="term" value="P:signal transduction"/>
    <property type="evidence" value="ECO:0007669"/>
    <property type="project" value="TreeGrafter"/>
</dbReference>
<keyword evidence="6 7" id="KW-0067">ATP-binding</keyword>
<evidence type="ECO:0000256" key="1">
    <source>
        <dbReference type="ARBA" id="ARBA00005527"/>
    </source>
</evidence>